<proteinExistence type="predicted"/>
<evidence type="ECO:0000256" key="1">
    <source>
        <dbReference type="SAM" id="SignalP"/>
    </source>
</evidence>
<protein>
    <recommendedName>
        <fullName evidence="4">Periplasmic heavy metal sensor</fullName>
    </recommendedName>
</protein>
<dbReference type="Proteomes" id="UP000231019">
    <property type="component" value="Unassembled WGS sequence"/>
</dbReference>
<sequence length="143" mass="15900">MNNTKLSSRILAFAASLVFGLGVFAAPSLAKDASDKPAAVPSTIDWKSLDLSSEQIKKINILRLEFNKKAIVLKAEAQQKQEEIQRLLMSPASNPNLVRRLLQEKLALESKLKAESLDHFLAIRKLLSPEQLVLLKQQLVSLK</sequence>
<dbReference type="EMBL" id="PFFQ01000039">
    <property type="protein sequence ID" value="PIW16191.1"/>
    <property type="molecule type" value="Genomic_DNA"/>
</dbReference>
<dbReference type="InterPro" id="IPR025961">
    <property type="entry name" value="Metal_resist"/>
</dbReference>
<dbReference type="AlphaFoldDB" id="A0A2M7G2Z2"/>
<organism evidence="2 3">
    <name type="scientific">bacterium (Candidatus Blackallbacteria) CG17_big_fil_post_rev_8_21_14_2_50_48_46</name>
    <dbReference type="NCBI Taxonomy" id="2014261"/>
    <lineage>
        <taxon>Bacteria</taxon>
        <taxon>Candidatus Blackallbacteria</taxon>
    </lineage>
</organism>
<evidence type="ECO:0000313" key="2">
    <source>
        <dbReference type="EMBL" id="PIW16191.1"/>
    </source>
</evidence>
<comment type="caution">
    <text evidence="2">The sequence shown here is derived from an EMBL/GenBank/DDBJ whole genome shotgun (WGS) entry which is preliminary data.</text>
</comment>
<gene>
    <name evidence="2" type="ORF">COW36_13745</name>
</gene>
<evidence type="ECO:0008006" key="4">
    <source>
        <dbReference type="Google" id="ProtNLM"/>
    </source>
</evidence>
<feature type="chain" id="PRO_5014895711" description="Periplasmic heavy metal sensor" evidence="1">
    <location>
        <begin position="26"/>
        <end position="143"/>
    </location>
</feature>
<reference evidence="2 3" key="1">
    <citation type="submission" date="2017-09" db="EMBL/GenBank/DDBJ databases">
        <title>Depth-based differentiation of microbial function through sediment-hosted aquifers and enrichment of novel symbionts in the deep terrestrial subsurface.</title>
        <authorList>
            <person name="Probst A.J."/>
            <person name="Ladd B."/>
            <person name="Jarett J.K."/>
            <person name="Geller-Mcgrath D.E."/>
            <person name="Sieber C.M."/>
            <person name="Emerson J.B."/>
            <person name="Anantharaman K."/>
            <person name="Thomas B.C."/>
            <person name="Malmstrom R."/>
            <person name="Stieglmeier M."/>
            <person name="Klingl A."/>
            <person name="Woyke T."/>
            <person name="Ryan C.M."/>
            <person name="Banfield J.F."/>
        </authorList>
    </citation>
    <scope>NUCLEOTIDE SEQUENCE [LARGE SCALE GENOMIC DNA]</scope>
    <source>
        <strain evidence="2">CG17_big_fil_post_rev_8_21_14_2_50_48_46</strain>
    </source>
</reference>
<feature type="signal peptide" evidence="1">
    <location>
        <begin position="1"/>
        <end position="25"/>
    </location>
</feature>
<dbReference type="Gene3D" id="1.20.120.1490">
    <property type="match status" value="1"/>
</dbReference>
<keyword evidence="1" id="KW-0732">Signal</keyword>
<accession>A0A2M7G2Z2</accession>
<dbReference type="Pfam" id="PF13801">
    <property type="entry name" value="Metal_resist"/>
    <property type="match status" value="1"/>
</dbReference>
<name>A0A2M7G2Z2_9BACT</name>
<evidence type="ECO:0000313" key="3">
    <source>
        <dbReference type="Proteomes" id="UP000231019"/>
    </source>
</evidence>